<dbReference type="EMBL" id="JAFIDA010000001">
    <property type="protein sequence ID" value="MBP1327285.1"/>
    <property type="molecule type" value="Genomic_DNA"/>
</dbReference>
<organism evidence="8 9">
    <name type="scientific">Leucobacter exalbidus</name>
    <dbReference type="NCBI Taxonomy" id="662960"/>
    <lineage>
        <taxon>Bacteria</taxon>
        <taxon>Bacillati</taxon>
        <taxon>Actinomycetota</taxon>
        <taxon>Actinomycetes</taxon>
        <taxon>Micrococcales</taxon>
        <taxon>Microbacteriaceae</taxon>
        <taxon>Leucobacter</taxon>
    </lineage>
</organism>
<dbReference type="Proteomes" id="UP000675163">
    <property type="component" value="Unassembled WGS sequence"/>
</dbReference>
<dbReference type="CDD" id="cd00751">
    <property type="entry name" value="thiolase"/>
    <property type="match status" value="1"/>
</dbReference>
<evidence type="ECO:0000259" key="7">
    <source>
        <dbReference type="Pfam" id="PF02803"/>
    </source>
</evidence>
<feature type="active site" description="Acyl-thioester intermediate" evidence="4">
    <location>
        <position position="91"/>
    </location>
</feature>
<dbReference type="GO" id="GO:0003988">
    <property type="term" value="F:acetyl-CoA C-acyltransferase activity"/>
    <property type="evidence" value="ECO:0007669"/>
    <property type="project" value="UniProtKB-EC"/>
</dbReference>
<accession>A0A940T1X1</accession>
<evidence type="ECO:0000256" key="2">
    <source>
        <dbReference type="ARBA" id="ARBA00022679"/>
    </source>
</evidence>
<dbReference type="NCBIfam" id="TIGR01930">
    <property type="entry name" value="AcCoA-C-Actrans"/>
    <property type="match status" value="1"/>
</dbReference>
<dbReference type="Pfam" id="PF00108">
    <property type="entry name" value="Thiolase_N"/>
    <property type="match status" value="1"/>
</dbReference>
<sequence length="395" mass="40929">MRSAVIVEAVRTPVGRGKPGGSLSEIHPVDLLAVPIRALIERTGIDPELIEDVIAGCVSQGKEQAGNIARHGALAAGLPESVPGTTVTRACGSSQQAAQFAAQGVIAGAYDVVIAAGVESMSRVPMGAASAGADFIGSGVAERYPEGQVSQGVAAERLASKYQITREEMDRYAAESHERATDAIANGNFDAEIVPVVTPNGTVTVDETVRSGTTAAGLSGLKPSFENAVDAARFPEIQWSVTAGSSSPLTDGASAVLIMEEELAFKLGLKVRARFVSFAVSGVSPIDMLTGPVPATRKALKRAGLDVADIDSFEVNEAFSVVPLGWAAEMGVERERMNADGGAIALGHAIGNSGTRLLTTLLHRLERTGGRFGLQTMCEHGGMANALIIERVETA</sequence>
<feature type="active site" description="Proton acceptor" evidence="4">
    <location>
        <position position="378"/>
    </location>
</feature>
<evidence type="ECO:0000256" key="5">
    <source>
        <dbReference type="RuleBase" id="RU003557"/>
    </source>
</evidence>
<dbReference type="RefSeq" id="WP_209706063.1">
    <property type="nucleotide sequence ID" value="NZ_JAFIDA010000001.1"/>
</dbReference>
<reference evidence="8" key="1">
    <citation type="submission" date="2021-02" db="EMBL/GenBank/DDBJ databases">
        <title>Sequencing the genomes of 1000 actinobacteria strains.</title>
        <authorList>
            <person name="Klenk H.-P."/>
        </authorList>
    </citation>
    <scope>NUCLEOTIDE SEQUENCE</scope>
    <source>
        <strain evidence="8">DSM 22850</strain>
    </source>
</reference>
<feature type="active site" description="Proton acceptor" evidence="4">
    <location>
        <position position="348"/>
    </location>
</feature>
<dbReference type="AlphaFoldDB" id="A0A940T1X1"/>
<evidence type="ECO:0000256" key="1">
    <source>
        <dbReference type="ARBA" id="ARBA00010982"/>
    </source>
</evidence>
<evidence type="ECO:0000256" key="3">
    <source>
        <dbReference type="ARBA" id="ARBA00023315"/>
    </source>
</evidence>
<dbReference type="PIRSF" id="PIRSF000429">
    <property type="entry name" value="Ac-CoA_Ac_transf"/>
    <property type="match status" value="1"/>
</dbReference>
<feature type="domain" description="Thiolase N-terminal" evidence="6">
    <location>
        <begin position="5"/>
        <end position="262"/>
    </location>
</feature>
<keyword evidence="2 5" id="KW-0808">Transferase</keyword>
<dbReference type="Pfam" id="PF02803">
    <property type="entry name" value="Thiolase_C"/>
    <property type="match status" value="1"/>
</dbReference>
<dbReference type="SUPFAM" id="SSF53901">
    <property type="entry name" value="Thiolase-like"/>
    <property type="match status" value="2"/>
</dbReference>
<evidence type="ECO:0000313" key="9">
    <source>
        <dbReference type="Proteomes" id="UP000675163"/>
    </source>
</evidence>
<dbReference type="EC" id="2.3.1.16" evidence="8"/>
<evidence type="ECO:0000256" key="4">
    <source>
        <dbReference type="PIRSR" id="PIRSR000429-1"/>
    </source>
</evidence>
<name>A0A940T1X1_9MICO</name>
<protein>
    <submittedName>
        <fullName evidence="8">Acetyl-CoA acyltransferase</fullName>
        <ecNumber evidence="8">2.3.1.16</ecNumber>
    </submittedName>
</protein>
<dbReference type="InterPro" id="IPR016039">
    <property type="entry name" value="Thiolase-like"/>
</dbReference>
<proteinExistence type="inferred from homology"/>
<comment type="caution">
    <text evidence="8">The sequence shown here is derived from an EMBL/GenBank/DDBJ whole genome shotgun (WGS) entry which is preliminary data.</text>
</comment>
<dbReference type="InterPro" id="IPR002155">
    <property type="entry name" value="Thiolase"/>
</dbReference>
<dbReference type="Gene3D" id="3.40.47.10">
    <property type="match status" value="2"/>
</dbReference>
<feature type="domain" description="Thiolase C-terminal" evidence="7">
    <location>
        <begin position="270"/>
        <end position="391"/>
    </location>
</feature>
<keyword evidence="9" id="KW-1185">Reference proteome</keyword>
<dbReference type="PANTHER" id="PTHR43365">
    <property type="entry name" value="BLR7806 PROTEIN"/>
    <property type="match status" value="1"/>
</dbReference>
<dbReference type="InterPro" id="IPR020616">
    <property type="entry name" value="Thiolase_N"/>
</dbReference>
<keyword evidence="3 5" id="KW-0012">Acyltransferase</keyword>
<evidence type="ECO:0000259" key="6">
    <source>
        <dbReference type="Pfam" id="PF00108"/>
    </source>
</evidence>
<dbReference type="PANTHER" id="PTHR43365:SF1">
    <property type="entry name" value="ACETYL-COA C-ACYLTRANSFERASE"/>
    <property type="match status" value="1"/>
</dbReference>
<comment type="similarity">
    <text evidence="1 5">Belongs to the thiolase-like superfamily. Thiolase family.</text>
</comment>
<dbReference type="InterPro" id="IPR020617">
    <property type="entry name" value="Thiolase_C"/>
</dbReference>
<evidence type="ECO:0000313" key="8">
    <source>
        <dbReference type="EMBL" id="MBP1327285.1"/>
    </source>
</evidence>
<gene>
    <name evidence="8" type="ORF">JOF28_002517</name>
</gene>